<accession>Q7VDI6</accession>
<proteinExistence type="predicted"/>
<dbReference type="Proteomes" id="UP000001420">
    <property type="component" value="Chromosome"/>
</dbReference>
<name>Q7VDI6_PROMA</name>
<dbReference type="eggNOG" id="COG0457">
    <property type="taxonomic scope" value="Bacteria"/>
</dbReference>
<dbReference type="Gene3D" id="2.30.30.660">
    <property type="entry name" value="Protein of unknown function (DUF3539)"/>
    <property type="match status" value="1"/>
</dbReference>
<dbReference type="KEGG" id="pma:Pro_0390"/>
<dbReference type="PATRIC" id="fig|167539.5.peg.398"/>
<dbReference type="EMBL" id="AE017126">
    <property type="protein sequence ID" value="AAP99436.1"/>
    <property type="molecule type" value="Genomic_DNA"/>
</dbReference>
<evidence type="ECO:0000313" key="1">
    <source>
        <dbReference type="EMBL" id="AAP99436.1"/>
    </source>
</evidence>
<reference evidence="1 2" key="1">
    <citation type="journal article" date="2003" name="Proc. Natl. Acad. Sci. U.S.A.">
        <title>Genome sequence of the cyanobacterium Prochlorococcus marinus SS120, a nearly minimal oxyphototrophic genome.</title>
        <authorList>
            <person name="Dufresne A."/>
            <person name="Salanoubat M."/>
            <person name="Partensky F."/>
            <person name="Artiguenave F."/>
            <person name="Axmann I.M."/>
            <person name="Barbe V."/>
            <person name="Duprat S."/>
            <person name="Galperin M.Y."/>
            <person name="Koonin E.V."/>
            <person name="Le Gall F."/>
            <person name="Makarova K.S."/>
            <person name="Ostrowski M."/>
            <person name="Oztas S."/>
            <person name="Robert C."/>
            <person name="Rogozin I.B."/>
            <person name="Scanlan D.J."/>
            <person name="Tandeau de Marsac N."/>
            <person name="Weissenbach J."/>
            <person name="Wincker P."/>
            <person name="Wolf Y.I."/>
            <person name="Hess W.R."/>
        </authorList>
    </citation>
    <scope>NUCLEOTIDE SEQUENCE [LARGE SCALE GENOMIC DNA]</scope>
    <source>
        <strain evidence="2">SARG / CCMP1375 / SS120</strain>
    </source>
</reference>
<dbReference type="RefSeq" id="WP_011124545.1">
    <property type="nucleotide sequence ID" value="NC_005042.1"/>
</dbReference>
<dbReference type="OrthoDB" id="531370at2"/>
<evidence type="ECO:0000313" key="2">
    <source>
        <dbReference type="Proteomes" id="UP000001420"/>
    </source>
</evidence>
<dbReference type="AlphaFoldDB" id="Q7VDI6"/>
<organism evidence="1 2">
    <name type="scientific">Prochlorococcus marinus (strain SARG / CCMP1375 / SS120)</name>
    <dbReference type="NCBI Taxonomy" id="167539"/>
    <lineage>
        <taxon>Bacteria</taxon>
        <taxon>Bacillati</taxon>
        <taxon>Cyanobacteriota</taxon>
        <taxon>Cyanophyceae</taxon>
        <taxon>Synechococcales</taxon>
        <taxon>Prochlorococcaceae</taxon>
        <taxon>Prochlorococcus</taxon>
    </lineage>
</organism>
<dbReference type="InterPro" id="IPR021926">
    <property type="entry name" value="PipX"/>
</dbReference>
<protein>
    <submittedName>
        <fullName evidence="1">Uncharacterized protein</fullName>
    </submittedName>
</protein>
<gene>
    <name evidence="1" type="ordered locus">Pro_0390</name>
</gene>
<dbReference type="Pfam" id="PF12058">
    <property type="entry name" value="PipX"/>
    <property type="match status" value="1"/>
</dbReference>
<dbReference type="HOGENOM" id="CLU_168735_0_0_3"/>
<keyword evidence="2" id="KW-1185">Reference proteome</keyword>
<dbReference type="STRING" id="167539.Pro_0390"/>
<sequence length="90" mass="10514">MSSGSERYLNHPTFGMLYLVAPAGEGRDIYATLYAQKIFFLVTLQPRGADFEVIPYMDARHYADINVARCRKMRTEDLEVWEELFKQTFI</sequence>
<dbReference type="EnsemblBacteria" id="AAP99436">
    <property type="protein sequence ID" value="AAP99436"/>
    <property type="gene ID" value="Pro_0390"/>
</dbReference>